<reference evidence="1" key="1">
    <citation type="submission" date="2019-04" db="EMBL/GenBank/DDBJ databases">
        <authorList>
            <consortium name="Science for Life Laboratories"/>
        </authorList>
    </citation>
    <scope>NUCLEOTIDE SEQUENCE</scope>
    <source>
        <strain evidence="1">MBLW1</strain>
    </source>
</reference>
<sequence>MRIGERQPRNQTLNFTGQNRLGHLGRRRLQRILWSNLVTIVAAPPLDAPGTIAASCVK</sequence>
<dbReference type="InParanoid" id="A0A6C2YH82"/>
<proteinExistence type="predicted"/>
<dbReference type="EMBL" id="LR593887">
    <property type="protein sequence ID" value="VTR96620.1"/>
    <property type="molecule type" value="Genomic_DNA"/>
</dbReference>
<gene>
    <name evidence="1" type="ORF">GMBLW1_33590</name>
</gene>
<accession>A0A6C2YH82</accession>
<dbReference type="AlphaFoldDB" id="A0A6C2YH82"/>
<dbReference type="KEGG" id="tim:GMBLW1_33590"/>
<organism evidence="1">
    <name type="scientific">Tuwongella immobilis</name>
    <dbReference type="NCBI Taxonomy" id="692036"/>
    <lineage>
        <taxon>Bacteria</taxon>
        <taxon>Pseudomonadati</taxon>
        <taxon>Planctomycetota</taxon>
        <taxon>Planctomycetia</taxon>
        <taxon>Gemmatales</taxon>
        <taxon>Gemmataceae</taxon>
        <taxon>Tuwongella</taxon>
    </lineage>
</organism>
<dbReference type="Proteomes" id="UP000464378">
    <property type="component" value="Chromosome"/>
</dbReference>
<evidence type="ECO:0000313" key="2">
    <source>
        <dbReference type="Proteomes" id="UP000464378"/>
    </source>
</evidence>
<protein>
    <submittedName>
        <fullName evidence="1">Uncharacterized protein</fullName>
    </submittedName>
</protein>
<evidence type="ECO:0000313" key="1">
    <source>
        <dbReference type="EMBL" id="VIP00601.1"/>
    </source>
</evidence>
<keyword evidence="2" id="KW-1185">Reference proteome</keyword>
<name>A0A6C2YH82_9BACT</name>
<dbReference type="EMBL" id="LR586016">
    <property type="protein sequence ID" value="VIP00601.1"/>
    <property type="molecule type" value="Genomic_DNA"/>
</dbReference>